<evidence type="ECO:0000256" key="3">
    <source>
        <dbReference type="PROSITE-ProRule" id="PRU00339"/>
    </source>
</evidence>
<feature type="repeat" description="TPR" evidence="3">
    <location>
        <begin position="520"/>
        <end position="553"/>
    </location>
</feature>
<name>A0A7J5DHR9_9ACTN</name>
<dbReference type="InterPro" id="IPR050498">
    <property type="entry name" value="Ycf3"/>
</dbReference>
<dbReference type="PANTHER" id="PTHR44858">
    <property type="entry name" value="TETRATRICOPEPTIDE REPEAT PROTEIN 6"/>
    <property type="match status" value="1"/>
</dbReference>
<keyword evidence="2 3" id="KW-0802">TPR repeat</keyword>
<keyword evidence="5" id="KW-1185">Reference proteome</keyword>
<accession>A0A7J5DHR9</accession>
<dbReference type="SUPFAM" id="SSF48452">
    <property type="entry name" value="TPR-like"/>
    <property type="match status" value="3"/>
</dbReference>
<dbReference type="EMBL" id="WBKG01000009">
    <property type="protein sequence ID" value="KAB1988181.1"/>
    <property type="molecule type" value="Genomic_DNA"/>
</dbReference>
<sequence>MSSHLRITGPHQQNRRAAWEDTAPAGVTLVSDCHSRLRGIYSGTNTLLLQLVPIVYEKDPELVHTHATEILYVAPELNGLIAADVFRPIPAEVYQEHQRFLARAYSTVRPLLLAHGLTNFLKKCAALPSLGHLNCYFENVHAADELDRQFLAILVRRVDPAGLTVGLGTTDEPLPEVLATALDRYTRPVSAAPLKEQDTGHELARASAALRAAWARAFVDSDGTSDVPLELAAYEAAEADERQQWHDRRAELLERRNDFGLRLGAVPYHRAHGRSAATLGAAAYTAATEYVTDVGYYEAAVRIGDLGRALVDRATQIRDHRSLFLDQDIPLLALRRTDEARRVYRELRAFSSEPGVQAHAAYGMAMLYVRYYPAEQRDYTEAKAWINNALALARTLPEVGLRAHLTAFEQNGLALVEYRLGHFDEAIRLETEAMELLDGQPGPHRYELYLRRALLSFNRAQVYTTVGRYDDAVADLTSVIDLFPEESDGYLERGNAHRRAGRVREALADYDRAIARNPPPEAYYNRAGLLSELGREQEALADYDTVLDLDPDHVDTLVNRAGIHYDRDDHGAARRDVEYGLTLAPDNAQLLCTLGLLDMADGRTEAAAQALTRAIEHDFTLAAAWVNRAVLAFGNGDTDSAIDDLTQALALGEDPTIRYNRAVAHQHRQHWQQAIDDFTGALLMDRSNAEEILADRAACHRALGRIDEAQRDLDDARSLTR</sequence>
<dbReference type="PROSITE" id="PS50005">
    <property type="entry name" value="TPR"/>
    <property type="match status" value="2"/>
</dbReference>
<dbReference type="PANTHER" id="PTHR44858:SF1">
    <property type="entry name" value="UDP-N-ACETYLGLUCOSAMINE--PEPTIDE N-ACETYLGLUCOSAMINYLTRANSFERASE SPINDLY-RELATED"/>
    <property type="match status" value="1"/>
</dbReference>
<evidence type="ECO:0000256" key="2">
    <source>
        <dbReference type="ARBA" id="ARBA00022803"/>
    </source>
</evidence>
<protein>
    <submittedName>
        <fullName evidence="4">Tetratricopeptide repeat protein</fullName>
    </submittedName>
</protein>
<dbReference type="Gene3D" id="1.25.40.10">
    <property type="entry name" value="Tetratricopeptide repeat domain"/>
    <property type="match status" value="4"/>
</dbReference>
<dbReference type="RefSeq" id="WP_151469498.1">
    <property type="nucleotide sequence ID" value="NZ_WBKG01000009.1"/>
</dbReference>
<evidence type="ECO:0000313" key="4">
    <source>
        <dbReference type="EMBL" id="KAB1988181.1"/>
    </source>
</evidence>
<dbReference type="Pfam" id="PF13432">
    <property type="entry name" value="TPR_16"/>
    <property type="match status" value="2"/>
</dbReference>
<dbReference type="PROSITE" id="PS50293">
    <property type="entry name" value="TPR_REGION"/>
    <property type="match status" value="1"/>
</dbReference>
<proteinExistence type="predicted"/>
<dbReference type="AlphaFoldDB" id="A0A7J5DHR9"/>
<organism evidence="4 5">
    <name type="scientific">Streptomyces triticiradicis</name>
    <dbReference type="NCBI Taxonomy" id="2651189"/>
    <lineage>
        <taxon>Bacteria</taxon>
        <taxon>Bacillati</taxon>
        <taxon>Actinomycetota</taxon>
        <taxon>Actinomycetes</taxon>
        <taxon>Kitasatosporales</taxon>
        <taxon>Streptomycetaceae</taxon>
        <taxon>Streptomyces</taxon>
    </lineage>
</organism>
<feature type="repeat" description="TPR" evidence="3">
    <location>
        <begin position="453"/>
        <end position="486"/>
    </location>
</feature>
<comment type="caution">
    <text evidence="4">The sequence shown here is derived from an EMBL/GenBank/DDBJ whole genome shotgun (WGS) entry which is preliminary data.</text>
</comment>
<dbReference type="SMART" id="SM00028">
    <property type="entry name" value="TPR"/>
    <property type="match status" value="8"/>
</dbReference>
<evidence type="ECO:0000256" key="1">
    <source>
        <dbReference type="ARBA" id="ARBA00022737"/>
    </source>
</evidence>
<dbReference type="InterPro" id="IPR011990">
    <property type="entry name" value="TPR-like_helical_dom_sf"/>
</dbReference>
<gene>
    <name evidence="4" type="ORF">F8144_13200</name>
</gene>
<evidence type="ECO:0000313" key="5">
    <source>
        <dbReference type="Proteomes" id="UP000442990"/>
    </source>
</evidence>
<dbReference type="Proteomes" id="UP000442990">
    <property type="component" value="Unassembled WGS sequence"/>
</dbReference>
<keyword evidence="1" id="KW-0677">Repeat</keyword>
<dbReference type="InterPro" id="IPR019734">
    <property type="entry name" value="TPR_rpt"/>
</dbReference>
<reference evidence="4 5" key="1">
    <citation type="submission" date="2019-09" db="EMBL/GenBank/DDBJ databases">
        <title>Isolation and identification of active actinomycetes.</title>
        <authorList>
            <person name="Yu Z."/>
            <person name="Han C."/>
            <person name="Yu B."/>
        </authorList>
    </citation>
    <scope>NUCLEOTIDE SEQUENCE [LARGE SCALE GENOMIC DNA]</scope>
    <source>
        <strain evidence="4 5">NEAU-H2</strain>
    </source>
</reference>